<proteinExistence type="inferred from homology"/>
<dbReference type="Gene3D" id="3.40.640.10">
    <property type="entry name" value="Type I PLP-dependent aspartate aminotransferase-like (Major domain)"/>
    <property type="match status" value="1"/>
</dbReference>
<feature type="domain" description="Aminotransferase class V" evidence="9">
    <location>
        <begin position="864"/>
        <end position="937"/>
    </location>
</feature>
<feature type="domain" description="SUF system FeS cluster assembly SufBD core" evidence="10">
    <location>
        <begin position="368"/>
        <end position="458"/>
    </location>
</feature>
<dbReference type="InterPro" id="IPR010970">
    <property type="entry name" value="Cys_dSase_SufS"/>
</dbReference>
<reference evidence="12 13" key="1">
    <citation type="journal article" date="2022" name="bioRxiv">
        <title>Genomics of Preaxostyla Flagellates Illuminates Evolutionary Transitions and the Path Towards Mitochondrial Loss.</title>
        <authorList>
            <person name="Novak L.V.F."/>
            <person name="Treitli S.C."/>
            <person name="Pyrih J."/>
            <person name="Halakuc P."/>
            <person name="Pipaliya S.V."/>
            <person name="Vacek V."/>
            <person name="Brzon O."/>
            <person name="Soukal P."/>
            <person name="Eme L."/>
            <person name="Dacks J.B."/>
            <person name="Karnkowska A."/>
            <person name="Elias M."/>
            <person name="Hampl V."/>
        </authorList>
    </citation>
    <scope>NUCLEOTIDE SEQUENCE [LARGE SCALE GENOMIC DNA]</scope>
    <source>
        <strain evidence="12">NAU3</strain>
        <tissue evidence="12">Gut</tissue>
    </source>
</reference>
<organism evidence="12 13">
    <name type="scientific">Blattamonas nauphoetae</name>
    <dbReference type="NCBI Taxonomy" id="2049346"/>
    <lineage>
        <taxon>Eukaryota</taxon>
        <taxon>Metamonada</taxon>
        <taxon>Preaxostyla</taxon>
        <taxon>Oxymonadida</taxon>
        <taxon>Blattamonas</taxon>
    </lineage>
</organism>
<dbReference type="Pfam" id="PF01592">
    <property type="entry name" value="NifU_N"/>
    <property type="match status" value="1"/>
</dbReference>
<evidence type="ECO:0000259" key="11">
    <source>
        <dbReference type="Pfam" id="PF01592"/>
    </source>
</evidence>
<dbReference type="SUPFAM" id="SSF53383">
    <property type="entry name" value="PLP-dependent transferases"/>
    <property type="match status" value="1"/>
</dbReference>
<evidence type="ECO:0000259" key="9">
    <source>
        <dbReference type="Pfam" id="PF00266"/>
    </source>
</evidence>
<dbReference type="Pfam" id="PF01458">
    <property type="entry name" value="SUFBD_core"/>
    <property type="match status" value="1"/>
</dbReference>
<evidence type="ECO:0000313" key="12">
    <source>
        <dbReference type="EMBL" id="KAK2953145.1"/>
    </source>
</evidence>
<dbReference type="InterPro" id="IPR037284">
    <property type="entry name" value="SUF_FeS_clus_asmbl_SufBD_sf"/>
</dbReference>
<evidence type="ECO:0000256" key="7">
    <source>
        <dbReference type="RuleBase" id="RU004504"/>
    </source>
</evidence>
<dbReference type="InterPro" id="IPR000192">
    <property type="entry name" value="Aminotrans_V_dom"/>
</dbReference>
<dbReference type="CDD" id="cd06664">
    <property type="entry name" value="IscU_like"/>
    <property type="match status" value="1"/>
</dbReference>
<accession>A0ABQ9XPL8</accession>
<feature type="domain" description="Aminotransferase class V" evidence="9">
    <location>
        <begin position="979"/>
        <end position="1043"/>
    </location>
</feature>
<feature type="compositionally biased region" description="Basic and acidic residues" evidence="8">
    <location>
        <begin position="1265"/>
        <end position="1276"/>
    </location>
</feature>
<keyword evidence="13" id="KW-1185">Reference proteome</keyword>
<comment type="catalytic activity">
    <reaction evidence="6">
        <text>(sulfur carrier)-H + L-cysteine = (sulfur carrier)-SH + L-alanine</text>
        <dbReference type="Rhea" id="RHEA:43892"/>
        <dbReference type="Rhea" id="RHEA-COMP:14737"/>
        <dbReference type="Rhea" id="RHEA-COMP:14739"/>
        <dbReference type="ChEBI" id="CHEBI:29917"/>
        <dbReference type="ChEBI" id="CHEBI:35235"/>
        <dbReference type="ChEBI" id="CHEBI:57972"/>
        <dbReference type="ChEBI" id="CHEBI:64428"/>
        <dbReference type="EC" id="2.8.1.7"/>
    </reaction>
</comment>
<keyword evidence="4" id="KW-0808">Transferase</keyword>
<dbReference type="PROSITE" id="PS00595">
    <property type="entry name" value="AA_TRANSFER_CLASS_5"/>
    <property type="match status" value="1"/>
</dbReference>
<dbReference type="SUPFAM" id="SSF82649">
    <property type="entry name" value="SufE/NifU"/>
    <property type="match status" value="1"/>
</dbReference>
<feature type="domain" description="NIF system FeS cluster assembly NifU N-terminal" evidence="11">
    <location>
        <begin position="1086"/>
        <end position="1224"/>
    </location>
</feature>
<comment type="similarity">
    <text evidence="2">Belongs to the class-V pyridoxal-phosphate-dependent aminotransferase family. Csd subfamily.</text>
</comment>
<dbReference type="EMBL" id="JARBJD010000095">
    <property type="protein sequence ID" value="KAK2953145.1"/>
    <property type="molecule type" value="Genomic_DNA"/>
</dbReference>
<evidence type="ECO:0000256" key="2">
    <source>
        <dbReference type="ARBA" id="ARBA00010447"/>
    </source>
</evidence>
<evidence type="ECO:0000256" key="6">
    <source>
        <dbReference type="ARBA" id="ARBA00050776"/>
    </source>
</evidence>
<dbReference type="NCBIfam" id="TIGR01994">
    <property type="entry name" value="SUF_scaf_2"/>
    <property type="match status" value="1"/>
</dbReference>
<evidence type="ECO:0000259" key="10">
    <source>
        <dbReference type="Pfam" id="PF01458"/>
    </source>
</evidence>
<evidence type="ECO:0000313" key="13">
    <source>
        <dbReference type="Proteomes" id="UP001281761"/>
    </source>
</evidence>
<feature type="domain" description="Aminotransferase class V" evidence="9">
    <location>
        <begin position="700"/>
        <end position="827"/>
    </location>
</feature>
<feature type="region of interest" description="Disordered" evidence="8">
    <location>
        <begin position="1265"/>
        <end position="1291"/>
    </location>
</feature>
<dbReference type="PANTHER" id="PTHR43586:SF8">
    <property type="entry name" value="CYSTEINE DESULFURASE 1, CHLOROPLASTIC"/>
    <property type="match status" value="1"/>
</dbReference>
<feature type="domain" description="Aminotransferase class V" evidence="9">
    <location>
        <begin position="566"/>
        <end position="692"/>
    </location>
</feature>
<dbReference type="InterPro" id="IPR015421">
    <property type="entry name" value="PyrdxlP-dep_Trfase_major"/>
</dbReference>
<name>A0ABQ9XPL8_9EUKA</name>
<dbReference type="CDD" id="cd06453">
    <property type="entry name" value="SufS_like"/>
    <property type="match status" value="1"/>
</dbReference>
<evidence type="ECO:0000256" key="4">
    <source>
        <dbReference type="ARBA" id="ARBA00022679"/>
    </source>
</evidence>
<dbReference type="PANTHER" id="PTHR43586">
    <property type="entry name" value="CYSTEINE DESULFURASE"/>
    <property type="match status" value="1"/>
</dbReference>
<evidence type="ECO:0000256" key="1">
    <source>
        <dbReference type="ARBA" id="ARBA00001933"/>
    </source>
</evidence>
<dbReference type="InterPro" id="IPR015424">
    <property type="entry name" value="PyrdxlP-dep_Trfase"/>
</dbReference>
<gene>
    <name evidence="12" type="ORF">BLNAU_11931</name>
</gene>
<dbReference type="InterPro" id="IPR015422">
    <property type="entry name" value="PyrdxlP-dep_Trfase_small"/>
</dbReference>
<dbReference type="SUPFAM" id="SSF101960">
    <property type="entry name" value="Stabilizer of iron transporter SufD"/>
    <property type="match status" value="1"/>
</dbReference>
<dbReference type="EC" id="2.8.1.7" evidence="3"/>
<keyword evidence="5" id="KW-0663">Pyridoxal phosphate</keyword>
<evidence type="ECO:0000256" key="3">
    <source>
        <dbReference type="ARBA" id="ARBA00012239"/>
    </source>
</evidence>
<comment type="caution">
    <text evidence="12">The sequence shown here is derived from an EMBL/GenBank/DDBJ whole genome shotgun (WGS) entry which is preliminary data.</text>
</comment>
<dbReference type="InterPro" id="IPR002871">
    <property type="entry name" value="NIF_FeS_clus_asmbl_NifU_N"/>
</dbReference>
<dbReference type="Pfam" id="PF00266">
    <property type="entry name" value="Aminotran_5"/>
    <property type="match status" value="4"/>
</dbReference>
<evidence type="ECO:0000256" key="5">
    <source>
        <dbReference type="ARBA" id="ARBA00022898"/>
    </source>
</evidence>
<dbReference type="InterPro" id="IPR020578">
    <property type="entry name" value="Aminotrans_V_PyrdxlP_BS"/>
</dbReference>
<protein>
    <recommendedName>
        <fullName evidence="3">cysteine desulfurase</fullName>
        <ecNumber evidence="3">2.8.1.7</ecNumber>
    </recommendedName>
</protein>
<dbReference type="InterPro" id="IPR000825">
    <property type="entry name" value="SUF_FeS_clus_asmbl_SufBD_core"/>
</dbReference>
<sequence length="1291" mass="143615">MNDLSIKDKTLLEHYIRSVATSHSVYYSFNGSTFLPEHSSPLDGEQNISVSFPFSVEHKPEKSVTEAANKLLGFKATIDSDPELNRRHIPSTKHYPWVDDLPQESTILIRMKPSLASESLSPETKTSSLTSVHIIQLQEATSSTTKKVNEVIRVLILAENTTPINATIHYISHDGSKAAMRALYPDTFTTSPPQLPMSLLSTPVQTVRLSTDLFIGPHSKLYHHSLLLSDTNQIDNESTRVYFLPKPQNSDPDIVVPAETPTSDSDVPREREVSITLVSCSPCDHNVKTSFLMTEENCKATFYGLTLVGARRGQVGAETVNMHHLVKNCESDQLMRTVVTDSQVDNLPPLSQDDLVRHYLNDTTPSEQTSSSFKGSIIIHRNAPRSIANQLSNSLLLLTPNTSCRPKVSSIPSLIIENEDVECNHGATCGELDKSPLFYFGTRGIGDMEALAILVKAFSDEVLSKIVLGYTLTAKRHGEKARLPSFIQSLFFASFDLSVTLHLEHLKEEAAQKLIEKAEQEKRRQARQLHAFTFDPDKEPASPFDTATTLKEFPAITHPLTNRPVVYLDNAATTPRSTTVLDRLRHFDQFQNGNVHRAVHHLSEEATREYEGARKSIARFVGAEKDRDVVFTSGTTDSINTIVNSFIIPTMRHWIESTDKSDFVIVLTELEHHANIVPWQMALNMMNHTLELFQAKISPAARKKCGLRIVRLDPRSGGIDMNSMYAALDDPNTKVVAFTQCSNVTGCILPSRDICHYARQKGILSVVDGAQGILHDPNYENDAQKQKEGQWIDLIDLECDFYVFSGHKMFGPTGTGVLYIRDAILEHCFNSIDRTNAFDNNQFRQRVHGQAVSTIPIRSHLCVAPFKTGGDMILSVAFNETSFSQPPSFFEAGTPNISGAVGLAAACNFLLQIGREKLQDREEWLRQYAIKRFKDENLLGNGGNDPDKVYILGHDLPWKQDLLDAGHKTPNQDSSIFSHAPVLSFHIPLIHSHDICTLLDSEFGIGLRGGHHCAMPLAHAYGIDASSRASFTAINSRADIDALVAGLKEIIAQFQVQKEPTDAQAQPSEPVKTERRVVPVGKDALYQDLIIEHGSHPHNHRAMNIEAEKTDSCTVCTADGLNTLCGDKVKIFVKVEEEVKENGAKEYTITDISFVGAGCSISQSSASLMTDLVKGRKLSEVYVLSEQFHDLITTGEYKVYDNLQLGKIGEVFVNVCQYPSRVKCASLGWHTLVNALRPYLSIQNKEQKLNEKSATPLWSKLIQDKKHDQETADTHRQTSQSDPIKVEVPMM</sequence>
<dbReference type="Gene3D" id="3.90.1010.10">
    <property type="match status" value="1"/>
</dbReference>
<dbReference type="Proteomes" id="UP001281761">
    <property type="component" value="Unassembled WGS sequence"/>
</dbReference>
<evidence type="ECO:0000256" key="8">
    <source>
        <dbReference type="SAM" id="MobiDB-lite"/>
    </source>
</evidence>
<dbReference type="Gene3D" id="3.90.1150.10">
    <property type="entry name" value="Aspartate Aminotransferase, domain 1"/>
    <property type="match status" value="2"/>
</dbReference>
<comment type="cofactor">
    <cofactor evidence="1 7">
        <name>pyridoxal 5'-phosphate</name>
        <dbReference type="ChEBI" id="CHEBI:597326"/>
    </cofactor>
</comment>